<feature type="domain" description="Metallo-beta-lactamase" evidence="1">
    <location>
        <begin position="93"/>
        <end position="292"/>
    </location>
</feature>
<dbReference type="VEuPathDB" id="FungiDB:LCOR_10248.1"/>
<dbReference type="Proteomes" id="UP000027586">
    <property type="component" value="Unassembled WGS sequence"/>
</dbReference>
<organism evidence="2 3">
    <name type="scientific">Lichtheimia corymbifera JMRC:FSU:9682</name>
    <dbReference type="NCBI Taxonomy" id="1263082"/>
    <lineage>
        <taxon>Eukaryota</taxon>
        <taxon>Fungi</taxon>
        <taxon>Fungi incertae sedis</taxon>
        <taxon>Mucoromycota</taxon>
        <taxon>Mucoromycotina</taxon>
        <taxon>Mucoromycetes</taxon>
        <taxon>Mucorales</taxon>
        <taxon>Lichtheimiaceae</taxon>
        <taxon>Lichtheimia</taxon>
    </lineage>
</organism>
<dbReference type="AlphaFoldDB" id="A0A068SDT5"/>
<dbReference type="STRING" id="1263082.A0A068SDT5"/>
<accession>A0A068SDT5</accession>
<comment type="caution">
    <text evidence="2">The sequence shown here is derived from an EMBL/GenBank/DDBJ whole genome shotgun (WGS) entry which is preliminary data.</text>
</comment>
<dbReference type="PANTHER" id="PTHR42663:SF6">
    <property type="entry name" value="HYDROLASE C777.06C-RELATED"/>
    <property type="match status" value="1"/>
</dbReference>
<evidence type="ECO:0000313" key="3">
    <source>
        <dbReference type="Proteomes" id="UP000027586"/>
    </source>
</evidence>
<name>A0A068SDT5_9FUNG</name>
<dbReference type="Pfam" id="PF12706">
    <property type="entry name" value="Lactamase_B_2"/>
    <property type="match status" value="1"/>
</dbReference>
<keyword evidence="3" id="KW-1185">Reference proteome</keyword>
<dbReference type="Gene3D" id="3.60.15.10">
    <property type="entry name" value="Ribonuclease Z/Hydroxyacylglutathione hydrolase-like"/>
    <property type="match status" value="1"/>
</dbReference>
<evidence type="ECO:0000313" key="2">
    <source>
        <dbReference type="EMBL" id="CDH59436.1"/>
    </source>
</evidence>
<dbReference type="InterPro" id="IPR001279">
    <property type="entry name" value="Metallo-B-lactamas"/>
</dbReference>
<evidence type="ECO:0000259" key="1">
    <source>
        <dbReference type="Pfam" id="PF12706"/>
    </source>
</evidence>
<proteinExistence type="predicted"/>
<dbReference type="CDD" id="cd16279">
    <property type="entry name" value="metallo-hydrolase-like_MBL-fold"/>
    <property type="match status" value="1"/>
</dbReference>
<dbReference type="OrthoDB" id="341300at2759"/>
<sequence>MRIRVVDLEIDVAKPALFYLFPPSSMATIVEIVFLGTGTSGAVPNVSCLTNPEQSCKVCLSAMTPQGKKNMKKNTSLMVRFRSHNDPPNARLRNVLIDCGKTFYESALELFPRYGIRELDAVILTHGHADACYGMDALRQWTLGGAVQKHIDIFLSSETMDTIQTTFTFLVDVRNATGGGDVATFNYQVISTDKPFDIYGLEFMPLPVHHGIYLSSGEPYWCLGFKIGHVISYISDTNYIPPDTMKRIVSGEPNQVFVVDCLRVGDTHASHFALKDSLAAARQVNATKTYLVGTTHRVDHYEMEASLASLEKEEGLRVAPAFDGLRILFNNDKTLTETSYLDEQSKLIGATS</sequence>
<dbReference type="EMBL" id="CBTN010000070">
    <property type="protein sequence ID" value="CDH59436.1"/>
    <property type="molecule type" value="Genomic_DNA"/>
</dbReference>
<protein>
    <submittedName>
        <fullName evidence="2">Metallo-beta-lactamase family protein</fullName>
    </submittedName>
</protein>
<dbReference type="InterPro" id="IPR036866">
    <property type="entry name" value="RibonucZ/Hydroxyglut_hydro"/>
</dbReference>
<dbReference type="SUPFAM" id="SSF56281">
    <property type="entry name" value="Metallo-hydrolase/oxidoreductase"/>
    <property type="match status" value="1"/>
</dbReference>
<dbReference type="PANTHER" id="PTHR42663">
    <property type="entry name" value="HYDROLASE C777.06C-RELATED-RELATED"/>
    <property type="match status" value="1"/>
</dbReference>
<gene>
    <name evidence="2" type="ORF">LCOR_10248.1</name>
</gene>
<reference evidence="2" key="1">
    <citation type="submission" date="2013-08" db="EMBL/GenBank/DDBJ databases">
        <title>Gene expansion shapes genome architecture in the human pathogen Lichtheimia corymbifera: an evolutionary genomics analysis in the ancient terrestrial Mucorales (Mucoromycotina).</title>
        <authorList>
            <person name="Schwartze V.U."/>
            <person name="Winter S."/>
            <person name="Shelest E."/>
            <person name="Marcet-Houben M."/>
            <person name="Horn F."/>
            <person name="Wehner S."/>
            <person name="Hoffmann K."/>
            <person name="Riege K."/>
            <person name="Sammeth M."/>
            <person name="Nowrousian M."/>
            <person name="Valiante V."/>
            <person name="Linde J."/>
            <person name="Jacobsen I.D."/>
            <person name="Marz M."/>
            <person name="Brakhage A.A."/>
            <person name="Gabaldon T."/>
            <person name="Bocker S."/>
            <person name="Voigt K."/>
        </authorList>
    </citation>
    <scope>NUCLEOTIDE SEQUENCE [LARGE SCALE GENOMIC DNA]</scope>
    <source>
        <strain evidence="2">FSU 9682</strain>
    </source>
</reference>